<evidence type="ECO:0000313" key="17">
    <source>
        <dbReference type="Proteomes" id="UP000002247"/>
    </source>
</evidence>
<evidence type="ECO:0000259" key="14">
    <source>
        <dbReference type="PROSITE" id="PS50076"/>
    </source>
</evidence>
<evidence type="ECO:0000256" key="10">
    <source>
        <dbReference type="ARBA" id="ARBA00067609"/>
    </source>
</evidence>
<feature type="binding site" evidence="11">
    <location>
        <position position="178"/>
    </location>
    <ligand>
        <name>Zn(2+)</name>
        <dbReference type="ChEBI" id="CHEBI:29105"/>
        <label>1</label>
    </ligand>
</feature>
<feature type="domain" description="CR-type" evidence="15">
    <location>
        <begin position="165"/>
        <end position="243"/>
    </location>
</feature>
<dbReference type="GO" id="GO:0005524">
    <property type="term" value="F:ATP binding"/>
    <property type="evidence" value="ECO:0007669"/>
    <property type="project" value="InterPro"/>
</dbReference>
<keyword evidence="4 11" id="KW-0677">Repeat</keyword>
<feature type="domain" description="J" evidence="14">
    <location>
        <begin position="10"/>
        <end position="75"/>
    </location>
</feature>
<dbReference type="InterPro" id="IPR002939">
    <property type="entry name" value="DnaJ_C"/>
</dbReference>
<dbReference type="OrthoDB" id="9779889at2"/>
<feature type="binding site" evidence="11">
    <location>
        <position position="220"/>
    </location>
    <ligand>
        <name>Zn(2+)</name>
        <dbReference type="ChEBI" id="CHEBI:29105"/>
        <label>2</label>
    </ligand>
</feature>
<dbReference type="PROSITE" id="PS00636">
    <property type="entry name" value="DNAJ_1"/>
    <property type="match status" value="1"/>
</dbReference>
<dbReference type="GO" id="GO:0005737">
    <property type="term" value="C:cytoplasm"/>
    <property type="evidence" value="ECO:0007669"/>
    <property type="project" value="UniProtKB-SubCell"/>
</dbReference>
<feature type="binding site" evidence="11">
    <location>
        <position position="234"/>
    </location>
    <ligand>
        <name>Zn(2+)</name>
        <dbReference type="ChEBI" id="CHEBI:29105"/>
        <label>1</label>
    </ligand>
</feature>
<sequence>MSPREWVEKDFYATLGVGSKASADEIKKAYRKLARELHPDAHPGDAKAEQRFKEVSEAYSVLSDPDKRKEYDETRALFSSGAHAGGRGFSGFGGGASAGARDFGVRDFSDLFEGGSSTSFSDIFGGAFRDGRSARGGASRPGSRARRGKDLETETTLGFREAARGVTIPLRITSQVTCDSCRGSGARKGSVPRKCSLCDGSGLVTRQEGSFGFTEPCSHCRGAGQIIDDPCPDCQGTGLTTRSRTITMRVPPGVHDGQRIRLAEQGEPGIRGGGPGDLYVTVHVEPDAVFTRDGDDLRLTVPMRFTELALGSTVTVPTLDGKVGVRVPAGTADGRTLRVRGKGVAKRGGGAGDLLVTLQVCVPVKLDEAALESLRKYAASEEASGFDPRANWAGSR</sequence>
<comment type="subunit">
    <text evidence="11">Homodimer.</text>
</comment>
<dbReference type="InterPro" id="IPR036869">
    <property type="entry name" value="J_dom_sf"/>
</dbReference>
<dbReference type="NCBIfam" id="TIGR02349">
    <property type="entry name" value="DnaJ_bact"/>
    <property type="match status" value="1"/>
</dbReference>
<feature type="region of interest" description="Disordered" evidence="13">
    <location>
        <begin position="131"/>
        <end position="154"/>
    </location>
</feature>
<dbReference type="EMBL" id="CP001958">
    <property type="protein sequence ID" value="ADG97903.1"/>
    <property type="molecule type" value="Genomic_DNA"/>
</dbReference>
<evidence type="ECO:0000256" key="5">
    <source>
        <dbReference type="ARBA" id="ARBA00022771"/>
    </source>
</evidence>
<dbReference type="PANTHER" id="PTHR43096">
    <property type="entry name" value="DNAJ HOMOLOG 1, MITOCHONDRIAL-RELATED"/>
    <property type="match status" value="1"/>
</dbReference>
<dbReference type="PROSITE" id="PS51188">
    <property type="entry name" value="ZF_CR"/>
    <property type="match status" value="1"/>
</dbReference>
<dbReference type="KEGG" id="srt:Srot_1440"/>
<dbReference type="RefSeq" id="WP_013138356.1">
    <property type="nucleotide sequence ID" value="NC_014168.1"/>
</dbReference>
<dbReference type="HOGENOM" id="CLU_017633_0_7_11"/>
<feature type="repeat" description="CXXCXGXG motif" evidence="11">
    <location>
        <begin position="231"/>
        <end position="238"/>
    </location>
</feature>
<dbReference type="CDD" id="cd10719">
    <property type="entry name" value="DnaJ_zf"/>
    <property type="match status" value="1"/>
</dbReference>
<dbReference type="AlphaFoldDB" id="D6Z7H3"/>
<dbReference type="GO" id="GO:0051082">
    <property type="term" value="F:unfolded protein binding"/>
    <property type="evidence" value="ECO:0007669"/>
    <property type="project" value="UniProtKB-UniRule"/>
</dbReference>
<dbReference type="STRING" id="640132.Srot_1440"/>
<evidence type="ECO:0000259" key="15">
    <source>
        <dbReference type="PROSITE" id="PS51188"/>
    </source>
</evidence>
<dbReference type="NCBIfam" id="NF010872">
    <property type="entry name" value="PRK14279.1"/>
    <property type="match status" value="1"/>
</dbReference>
<keyword evidence="1 11" id="KW-0963">Cytoplasm</keyword>
<dbReference type="CDD" id="cd06257">
    <property type="entry name" value="DnaJ"/>
    <property type="match status" value="1"/>
</dbReference>
<comment type="cofactor">
    <cofactor evidence="11">
        <name>Zn(2+)</name>
        <dbReference type="ChEBI" id="CHEBI:29105"/>
    </cofactor>
    <text evidence="11">Binds 2 Zn(2+) ions per monomer.</text>
</comment>
<dbReference type="SUPFAM" id="SSF49493">
    <property type="entry name" value="HSP40/DnaJ peptide-binding domain"/>
    <property type="match status" value="2"/>
</dbReference>
<feature type="binding site" evidence="11">
    <location>
        <position position="198"/>
    </location>
    <ligand>
        <name>Zn(2+)</name>
        <dbReference type="ChEBI" id="CHEBI:29105"/>
        <label>2</label>
    </ligand>
</feature>
<dbReference type="Pfam" id="PF01556">
    <property type="entry name" value="DnaJ_C"/>
    <property type="match status" value="1"/>
</dbReference>
<dbReference type="SMART" id="SM00271">
    <property type="entry name" value="DnaJ"/>
    <property type="match status" value="1"/>
</dbReference>
<evidence type="ECO:0000256" key="9">
    <source>
        <dbReference type="ARBA" id="ARBA00061004"/>
    </source>
</evidence>
<dbReference type="GO" id="GO:0009408">
    <property type="term" value="P:response to heat"/>
    <property type="evidence" value="ECO:0007669"/>
    <property type="project" value="InterPro"/>
</dbReference>
<dbReference type="GO" id="GO:0006260">
    <property type="term" value="P:DNA replication"/>
    <property type="evidence" value="ECO:0007669"/>
    <property type="project" value="UniProtKB-KW"/>
</dbReference>
<evidence type="ECO:0000256" key="8">
    <source>
        <dbReference type="ARBA" id="ARBA00023186"/>
    </source>
</evidence>
<comment type="similarity">
    <text evidence="9 11">Belongs to the DnaJ family.</text>
</comment>
<keyword evidence="3 11" id="KW-0479">Metal-binding</keyword>
<feature type="binding site" evidence="11">
    <location>
        <position position="217"/>
    </location>
    <ligand>
        <name>Zn(2+)</name>
        <dbReference type="ChEBI" id="CHEBI:29105"/>
        <label>2</label>
    </ligand>
</feature>
<dbReference type="Pfam" id="PF00684">
    <property type="entry name" value="DnaJ_CXXCXGXG"/>
    <property type="match status" value="1"/>
</dbReference>
<dbReference type="Gene3D" id="2.10.230.10">
    <property type="entry name" value="Heat shock protein DnaJ, cysteine-rich domain"/>
    <property type="match status" value="1"/>
</dbReference>
<dbReference type="Gene3D" id="2.60.260.20">
    <property type="entry name" value="Urease metallochaperone UreE, N-terminal domain"/>
    <property type="match status" value="2"/>
</dbReference>
<keyword evidence="17" id="KW-1185">Reference proteome</keyword>
<evidence type="ECO:0000256" key="11">
    <source>
        <dbReference type="HAMAP-Rule" id="MF_01152"/>
    </source>
</evidence>
<dbReference type="GO" id="GO:0042026">
    <property type="term" value="P:protein refolding"/>
    <property type="evidence" value="ECO:0007669"/>
    <property type="project" value="TreeGrafter"/>
</dbReference>
<evidence type="ECO:0000256" key="2">
    <source>
        <dbReference type="ARBA" id="ARBA00022705"/>
    </source>
</evidence>
<evidence type="ECO:0000256" key="6">
    <source>
        <dbReference type="ARBA" id="ARBA00022833"/>
    </source>
</evidence>
<dbReference type="FunFam" id="2.60.260.20:FF:000013">
    <property type="entry name" value="DnaJ subfamily B member 11"/>
    <property type="match status" value="1"/>
</dbReference>
<feature type="binding site" evidence="11">
    <location>
        <position position="181"/>
    </location>
    <ligand>
        <name>Zn(2+)</name>
        <dbReference type="ChEBI" id="CHEBI:29105"/>
        <label>1</label>
    </ligand>
</feature>
<dbReference type="Gene3D" id="1.10.287.110">
    <property type="entry name" value="DnaJ domain"/>
    <property type="match status" value="1"/>
</dbReference>
<dbReference type="GO" id="GO:0031072">
    <property type="term" value="F:heat shock protein binding"/>
    <property type="evidence" value="ECO:0007669"/>
    <property type="project" value="InterPro"/>
</dbReference>
<dbReference type="InterPro" id="IPR008971">
    <property type="entry name" value="HSP40/DnaJ_pept-bd"/>
</dbReference>
<evidence type="ECO:0000256" key="12">
    <source>
        <dbReference type="PROSITE-ProRule" id="PRU00546"/>
    </source>
</evidence>
<feature type="binding site" evidence="11">
    <location>
        <position position="231"/>
    </location>
    <ligand>
        <name>Zn(2+)</name>
        <dbReference type="ChEBI" id="CHEBI:29105"/>
        <label>1</label>
    </ligand>
</feature>
<evidence type="ECO:0000256" key="13">
    <source>
        <dbReference type="SAM" id="MobiDB-lite"/>
    </source>
</evidence>
<dbReference type="PRINTS" id="PR00625">
    <property type="entry name" value="JDOMAIN"/>
</dbReference>
<feature type="zinc finger region" description="CR-type" evidence="12">
    <location>
        <begin position="165"/>
        <end position="243"/>
    </location>
</feature>
<keyword evidence="7 11" id="KW-0346">Stress response</keyword>
<protein>
    <recommendedName>
        <fullName evidence="10 11">Chaperone protein DnaJ</fullName>
    </recommendedName>
</protein>
<feature type="repeat" description="CXXCXGXG motif" evidence="11">
    <location>
        <begin position="195"/>
        <end position="202"/>
    </location>
</feature>
<dbReference type="eggNOG" id="COG0484">
    <property type="taxonomic scope" value="Bacteria"/>
</dbReference>
<dbReference type="CDD" id="cd10747">
    <property type="entry name" value="DnaJ_C"/>
    <property type="match status" value="1"/>
</dbReference>
<comment type="function">
    <text evidence="11">Participates actively in the response to hyperosmotic and heat shock by preventing the aggregation of stress-denatured proteins and by disaggregating proteins, also in an autonomous, DnaK-independent fashion. Unfolded proteins bind initially to DnaJ; upon interaction with the DnaJ-bound protein, DnaK hydrolyzes its bound ATP, resulting in the formation of a stable complex. GrpE releases ADP from DnaK; ATP binding to DnaK triggers the release of the substrate protein, thus completing the reaction cycle. Several rounds of ATP-dependent interactions between DnaJ, DnaK and GrpE are required for fully efficient folding. Also involved, together with DnaK and GrpE, in the DNA replication of plasmids through activation of initiation proteins.</text>
</comment>
<evidence type="ECO:0000313" key="16">
    <source>
        <dbReference type="EMBL" id="ADG97903.1"/>
    </source>
</evidence>
<gene>
    <name evidence="11" type="primary">dnaJ</name>
    <name evidence="16" type="ordered locus">Srot_1440</name>
</gene>
<evidence type="ECO:0000256" key="7">
    <source>
        <dbReference type="ARBA" id="ARBA00023016"/>
    </source>
</evidence>
<proteinExistence type="inferred from homology"/>
<dbReference type="InterPro" id="IPR018253">
    <property type="entry name" value="DnaJ_domain_CS"/>
</dbReference>
<name>D6Z7H3_SEGRD</name>
<organism evidence="16 17">
    <name type="scientific">Segniliparus rotundus (strain ATCC BAA-972 / CDC 1076 / CIP 108378 / DSM 44985 / JCM 13578)</name>
    <dbReference type="NCBI Taxonomy" id="640132"/>
    <lineage>
        <taxon>Bacteria</taxon>
        <taxon>Bacillati</taxon>
        <taxon>Actinomycetota</taxon>
        <taxon>Actinomycetes</taxon>
        <taxon>Mycobacteriales</taxon>
        <taxon>Segniliparaceae</taxon>
        <taxon>Segniliparus</taxon>
    </lineage>
</organism>
<dbReference type="NCBIfam" id="NF008035">
    <property type="entry name" value="PRK10767.1"/>
    <property type="match status" value="1"/>
</dbReference>
<dbReference type="Pfam" id="PF00226">
    <property type="entry name" value="DnaJ"/>
    <property type="match status" value="1"/>
</dbReference>
<keyword evidence="2 11" id="KW-0235">DNA replication</keyword>
<keyword evidence="5 11" id="KW-0863">Zinc-finger</keyword>
<dbReference type="InterPro" id="IPR001305">
    <property type="entry name" value="HSP_DnaJ_Cys-rich_dom"/>
</dbReference>
<feature type="repeat" description="CXXCXGXG motif" evidence="11">
    <location>
        <begin position="178"/>
        <end position="185"/>
    </location>
</feature>
<reference evidence="16 17" key="1">
    <citation type="journal article" date="2010" name="Stand. Genomic Sci.">
        <title>Complete genome sequence of Segniliparus rotundus type strain (CDC 1076).</title>
        <authorList>
            <person name="Sikorski J."/>
            <person name="Lapidus A."/>
            <person name="Copeland A."/>
            <person name="Misra M."/>
            <person name="Glavina Del Rio T."/>
            <person name="Nolan M."/>
            <person name="Lucas S."/>
            <person name="Chen F."/>
            <person name="Tice H."/>
            <person name="Cheng J.F."/>
            <person name="Jando M."/>
            <person name="Schneider S."/>
            <person name="Bruce D."/>
            <person name="Goodwin L."/>
            <person name="Pitluck S."/>
            <person name="Liolios K."/>
            <person name="Mikhailova N."/>
            <person name="Pati A."/>
            <person name="Ivanova N."/>
            <person name="Mavromatis K."/>
            <person name="Chen A."/>
            <person name="Palaniappan K."/>
            <person name="Chertkov O."/>
            <person name="Land M."/>
            <person name="Hauser L."/>
            <person name="Chang Y.J."/>
            <person name="Jeffries C.D."/>
            <person name="Brettin T."/>
            <person name="Detter J.C."/>
            <person name="Han C."/>
            <person name="Rohde M."/>
            <person name="Goker M."/>
            <person name="Bristow J."/>
            <person name="Eisen J.A."/>
            <person name="Markowitz V."/>
            <person name="Hugenholtz P."/>
            <person name="Kyrpides N.C."/>
            <person name="Klenk H.P."/>
        </authorList>
    </citation>
    <scope>NUCLEOTIDE SEQUENCE [LARGE SCALE GENOMIC DNA]</scope>
    <source>
        <strain evidence="17">ATCC BAA-972 / CDC 1076 / CIP 108378 / DSM 44985 / JCM 13578</strain>
    </source>
</reference>
<dbReference type="SUPFAM" id="SSF46565">
    <property type="entry name" value="Chaperone J-domain"/>
    <property type="match status" value="1"/>
</dbReference>
<feature type="repeat" description="CXXCXGXG motif" evidence="11">
    <location>
        <begin position="217"/>
        <end position="224"/>
    </location>
</feature>
<keyword evidence="6 11" id="KW-0862">Zinc</keyword>
<dbReference type="PANTHER" id="PTHR43096:SF54">
    <property type="entry name" value="CHAPERONE PROTEIN DNAJ 1"/>
    <property type="match status" value="1"/>
</dbReference>
<dbReference type="InterPro" id="IPR001623">
    <property type="entry name" value="DnaJ_domain"/>
</dbReference>
<comment type="subcellular location">
    <subcellularLocation>
        <location evidence="11">Cytoplasm</location>
    </subcellularLocation>
</comment>
<dbReference type="HAMAP" id="MF_01152">
    <property type="entry name" value="DnaJ"/>
    <property type="match status" value="1"/>
</dbReference>
<dbReference type="SUPFAM" id="SSF57938">
    <property type="entry name" value="DnaJ/Hsp40 cysteine-rich domain"/>
    <property type="match status" value="1"/>
</dbReference>
<keyword evidence="8 11" id="KW-0143">Chaperone</keyword>
<evidence type="ECO:0000256" key="4">
    <source>
        <dbReference type="ARBA" id="ARBA00022737"/>
    </source>
</evidence>
<dbReference type="Proteomes" id="UP000002247">
    <property type="component" value="Chromosome"/>
</dbReference>
<comment type="domain">
    <text evidence="11">The J domain is necessary and sufficient to stimulate DnaK ATPase activity. Zinc center 1 plays an important role in the autonomous, DnaK-independent chaperone activity of DnaJ. Zinc center 2 is essential for interaction with DnaK and for DnaJ activity.</text>
</comment>
<accession>D6Z7H3</accession>
<dbReference type="InterPro" id="IPR036410">
    <property type="entry name" value="HSP_DnaJ_Cys-rich_dom_sf"/>
</dbReference>
<dbReference type="InterPro" id="IPR012724">
    <property type="entry name" value="DnaJ"/>
</dbReference>
<dbReference type="GO" id="GO:0008270">
    <property type="term" value="F:zinc ion binding"/>
    <property type="evidence" value="ECO:0007669"/>
    <property type="project" value="UniProtKB-UniRule"/>
</dbReference>
<dbReference type="FunFam" id="2.10.230.10:FF:000002">
    <property type="entry name" value="Molecular chaperone DnaJ"/>
    <property type="match status" value="1"/>
</dbReference>
<evidence type="ECO:0000256" key="1">
    <source>
        <dbReference type="ARBA" id="ARBA00022490"/>
    </source>
</evidence>
<dbReference type="PROSITE" id="PS50076">
    <property type="entry name" value="DNAJ_2"/>
    <property type="match status" value="1"/>
</dbReference>
<evidence type="ECO:0000256" key="3">
    <source>
        <dbReference type="ARBA" id="ARBA00022723"/>
    </source>
</evidence>
<feature type="binding site" evidence="11">
    <location>
        <position position="195"/>
    </location>
    <ligand>
        <name>Zn(2+)</name>
        <dbReference type="ChEBI" id="CHEBI:29105"/>
        <label>2</label>
    </ligand>
</feature>